<feature type="coiled-coil region" evidence="1">
    <location>
        <begin position="35"/>
        <end position="74"/>
    </location>
</feature>
<organism evidence="3 4">
    <name type="scientific">Sordaria brevicollis</name>
    <dbReference type="NCBI Taxonomy" id="83679"/>
    <lineage>
        <taxon>Eukaryota</taxon>
        <taxon>Fungi</taxon>
        <taxon>Dikarya</taxon>
        <taxon>Ascomycota</taxon>
        <taxon>Pezizomycotina</taxon>
        <taxon>Sordariomycetes</taxon>
        <taxon>Sordariomycetidae</taxon>
        <taxon>Sordariales</taxon>
        <taxon>Sordariaceae</taxon>
        <taxon>Sordaria</taxon>
    </lineage>
</organism>
<proteinExistence type="predicted"/>
<sequence>MTRKLTELRNWVNAQDREVFDSVGNNLANLRSHDLQALEAYKEQVEKELKKIREENMKRQQAEEKMRKEFLKRQKGEEKTKEELWGVIRKMQAEIEELKKGQVRQSVERSQLERGTQANLQHVAAFEGELMSSHLEGSTSRENEVPKNYTSSALVPFSPQVDNNTSSHNNQGFGQFANSALVVSGLDLTTRPANRGSQSLTSVPGADREPSDPNFKAPVPAHKRLPRINYNNFPVVSDVRSRLMEEFPALWVGDDDDEDDAPTNKRRAPFGKESHTASGRPLGRLSQGTAAPSSASRSRSPRKSLNANFRVRDEGSEPTSTSKSRSSRQRSSSSSSVDSIPNENEQNLSSQSIPSRFQPSRRTKSANELIDKHLSFIPNGWRTIIANTAKQLSSEDWDKSDAKVLKKLEEHCPSFKGLEEILPNVKMAVPALRDLVRDLKKYC</sequence>
<evidence type="ECO:0000256" key="1">
    <source>
        <dbReference type="SAM" id="Coils"/>
    </source>
</evidence>
<evidence type="ECO:0000313" key="3">
    <source>
        <dbReference type="EMBL" id="KAK3395477.1"/>
    </source>
</evidence>
<feature type="compositionally biased region" description="Polar residues" evidence="2">
    <location>
        <begin position="341"/>
        <end position="358"/>
    </location>
</feature>
<evidence type="ECO:0000313" key="4">
    <source>
        <dbReference type="Proteomes" id="UP001281003"/>
    </source>
</evidence>
<accession>A0AAE0P936</accession>
<gene>
    <name evidence="3" type="ORF">B0T20DRAFT_418901</name>
</gene>
<keyword evidence="1" id="KW-0175">Coiled coil</keyword>
<comment type="caution">
    <text evidence="3">The sequence shown here is derived from an EMBL/GenBank/DDBJ whole genome shotgun (WGS) entry which is preliminary data.</text>
</comment>
<reference evidence="3" key="1">
    <citation type="journal article" date="2023" name="Mol. Phylogenet. Evol.">
        <title>Genome-scale phylogeny and comparative genomics of the fungal order Sordariales.</title>
        <authorList>
            <person name="Hensen N."/>
            <person name="Bonometti L."/>
            <person name="Westerberg I."/>
            <person name="Brannstrom I.O."/>
            <person name="Guillou S."/>
            <person name="Cros-Aarteil S."/>
            <person name="Calhoun S."/>
            <person name="Haridas S."/>
            <person name="Kuo A."/>
            <person name="Mondo S."/>
            <person name="Pangilinan J."/>
            <person name="Riley R."/>
            <person name="LaButti K."/>
            <person name="Andreopoulos B."/>
            <person name="Lipzen A."/>
            <person name="Chen C."/>
            <person name="Yan M."/>
            <person name="Daum C."/>
            <person name="Ng V."/>
            <person name="Clum A."/>
            <person name="Steindorff A."/>
            <person name="Ohm R.A."/>
            <person name="Martin F."/>
            <person name="Silar P."/>
            <person name="Natvig D.O."/>
            <person name="Lalanne C."/>
            <person name="Gautier V."/>
            <person name="Ament-Velasquez S.L."/>
            <person name="Kruys A."/>
            <person name="Hutchinson M.I."/>
            <person name="Powell A.J."/>
            <person name="Barry K."/>
            <person name="Miller A.N."/>
            <person name="Grigoriev I.V."/>
            <person name="Debuchy R."/>
            <person name="Gladieux P."/>
            <person name="Hiltunen Thoren M."/>
            <person name="Johannesson H."/>
        </authorList>
    </citation>
    <scope>NUCLEOTIDE SEQUENCE</scope>
    <source>
        <strain evidence="3">FGSC 1904</strain>
    </source>
</reference>
<feature type="region of interest" description="Disordered" evidence="2">
    <location>
        <begin position="190"/>
        <end position="220"/>
    </location>
</feature>
<protein>
    <submittedName>
        <fullName evidence="3">Uncharacterized protein</fullName>
    </submittedName>
</protein>
<feature type="compositionally biased region" description="Low complexity" evidence="2">
    <location>
        <begin position="320"/>
        <end position="339"/>
    </location>
</feature>
<feature type="region of interest" description="Disordered" evidence="2">
    <location>
        <begin position="252"/>
        <end position="364"/>
    </location>
</feature>
<dbReference type="AlphaFoldDB" id="A0AAE0P936"/>
<feature type="compositionally biased region" description="Polar residues" evidence="2">
    <location>
        <begin position="191"/>
        <end position="202"/>
    </location>
</feature>
<keyword evidence="4" id="KW-1185">Reference proteome</keyword>
<reference evidence="3" key="2">
    <citation type="submission" date="2023-07" db="EMBL/GenBank/DDBJ databases">
        <authorList>
            <consortium name="Lawrence Berkeley National Laboratory"/>
            <person name="Haridas S."/>
            <person name="Hensen N."/>
            <person name="Bonometti L."/>
            <person name="Westerberg I."/>
            <person name="Brannstrom I.O."/>
            <person name="Guillou S."/>
            <person name="Cros-Aarteil S."/>
            <person name="Calhoun S."/>
            <person name="Kuo A."/>
            <person name="Mondo S."/>
            <person name="Pangilinan J."/>
            <person name="Riley R."/>
            <person name="LaButti K."/>
            <person name="Andreopoulos B."/>
            <person name="Lipzen A."/>
            <person name="Chen C."/>
            <person name="Yanf M."/>
            <person name="Daum C."/>
            <person name="Ng V."/>
            <person name="Clum A."/>
            <person name="Steindorff A."/>
            <person name="Ohm R."/>
            <person name="Martin F."/>
            <person name="Silar P."/>
            <person name="Natvig D."/>
            <person name="Lalanne C."/>
            <person name="Gautier V."/>
            <person name="Ament-velasquez S.L."/>
            <person name="Kruys A."/>
            <person name="Hutchinson M.I."/>
            <person name="Powell A.J."/>
            <person name="Barry K."/>
            <person name="Miller A.N."/>
            <person name="Grigoriev I.V."/>
            <person name="Debuchy R."/>
            <person name="Gladieux P."/>
            <person name="Thoren M.H."/>
            <person name="Johannesson H."/>
        </authorList>
    </citation>
    <scope>NUCLEOTIDE SEQUENCE</scope>
    <source>
        <strain evidence="3">FGSC 1904</strain>
    </source>
</reference>
<dbReference type="EMBL" id="JAUTDP010000010">
    <property type="protein sequence ID" value="KAK3395477.1"/>
    <property type="molecule type" value="Genomic_DNA"/>
</dbReference>
<name>A0AAE0P936_SORBR</name>
<dbReference type="Proteomes" id="UP001281003">
    <property type="component" value="Unassembled WGS sequence"/>
</dbReference>
<evidence type="ECO:0000256" key="2">
    <source>
        <dbReference type="SAM" id="MobiDB-lite"/>
    </source>
</evidence>